<dbReference type="GO" id="GO:0005840">
    <property type="term" value="C:ribosome"/>
    <property type="evidence" value="ECO:0007669"/>
    <property type="project" value="UniProtKB-KW"/>
</dbReference>
<name>A0A8D0C7A7_SALMN</name>
<proteinExistence type="predicted"/>
<dbReference type="InterPro" id="IPR029064">
    <property type="entry name" value="Ribosomal_eL30-like_sf"/>
</dbReference>
<evidence type="ECO:0000313" key="3">
    <source>
        <dbReference type="Ensembl" id="ENSSMRP00000016724.1"/>
    </source>
</evidence>
<keyword evidence="1" id="KW-0689">Ribosomal protein</keyword>
<dbReference type="AlphaFoldDB" id="A0A8D0C7A7"/>
<reference evidence="3" key="1">
    <citation type="submission" date="2025-08" db="UniProtKB">
        <authorList>
            <consortium name="Ensembl"/>
        </authorList>
    </citation>
    <scope>IDENTIFICATION</scope>
</reference>
<evidence type="ECO:0000313" key="4">
    <source>
        <dbReference type="Proteomes" id="UP000694421"/>
    </source>
</evidence>
<keyword evidence="4" id="KW-1185">Reference proteome</keyword>
<reference evidence="3" key="2">
    <citation type="submission" date="2025-09" db="UniProtKB">
        <authorList>
            <consortium name="Ensembl"/>
        </authorList>
    </citation>
    <scope>IDENTIFICATION</scope>
</reference>
<protein>
    <submittedName>
        <fullName evidence="3">Uncharacterized protein</fullName>
    </submittedName>
</protein>
<sequence>MVIGAAKKLKKSLESILSRLQLFMKSGKDVLGYQQTLCRKASESDLAGQSQADNCPTLRKSETEDYAVLTKTAYVTIVEIIQESVLTNSKKKSTTALAMRQLTDGFPMGLFTCQSASSLLPSHEHSLGYKT</sequence>
<dbReference type="PANTHER" id="PTHR11449">
    <property type="entry name" value="RIBOSOMAL PROTEIN L30"/>
    <property type="match status" value="1"/>
</dbReference>
<dbReference type="Proteomes" id="UP000694421">
    <property type="component" value="Unplaced"/>
</dbReference>
<dbReference type="Ensembl" id="ENSSMRT00000019561.1">
    <property type="protein sequence ID" value="ENSSMRP00000016724.1"/>
    <property type="gene ID" value="ENSSMRG00000013032.1"/>
</dbReference>
<dbReference type="GO" id="GO:1990904">
    <property type="term" value="C:ribonucleoprotein complex"/>
    <property type="evidence" value="ECO:0007669"/>
    <property type="project" value="UniProtKB-KW"/>
</dbReference>
<evidence type="ECO:0000256" key="2">
    <source>
        <dbReference type="ARBA" id="ARBA00023274"/>
    </source>
</evidence>
<organism evidence="3 4">
    <name type="scientific">Salvator merianae</name>
    <name type="common">Argentine black and white tegu</name>
    <name type="synonym">Tupinambis merianae</name>
    <dbReference type="NCBI Taxonomy" id="96440"/>
    <lineage>
        <taxon>Eukaryota</taxon>
        <taxon>Metazoa</taxon>
        <taxon>Chordata</taxon>
        <taxon>Craniata</taxon>
        <taxon>Vertebrata</taxon>
        <taxon>Euteleostomi</taxon>
        <taxon>Lepidosauria</taxon>
        <taxon>Squamata</taxon>
        <taxon>Bifurcata</taxon>
        <taxon>Unidentata</taxon>
        <taxon>Episquamata</taxon>
        <taxon>Laterata</taxon>
        <taxon>Teiioidea</taxon>
        <taxon>Teiidae</taxon>
        <taxon>Salvator</taxon>
    </lineage>
</organism>
<evidence type="ECO:0000256" key="1">
    <source>
        <dbReference type="ARBA" id="ARBA00022980"/>
    </source>
</evidence>
<accession>A0A8D0C7A7</accession>
<dbReference type="InterPro" id="IPR039109">
    <property type="entry name" value="Ribosomal_eL30-like"/>
</dbReference>
<dbReference type="Gene3D" id="3.30.1330.30">
    <property type="match status" value="1"/>
</dbReference>
<dbReference type="GO" id="GO:0003723">
    <property type="term" value="F:RNA binding"/>
    <property type="evidence" value="ECO:0007669"/>
    <property type="project" value="InterPro"/>
</dbReference>
<keyword evidence="2" id="KW-0687">Ribonucleoprotein</keyword>